<feature type="compositionally biased region" description="Basic and acidic residues" evidence="2">
    <location>
        <begin position="139"/>
        <end position="150"/>
    </location>
</feature>
<proteinExistence type="predicted"/>
<evidence type="ECO:0000313" key="5">
    <source>
        <dbReference type="Proteomes" id="UP000708148"/>
    </source>
</evidence>
<dbReference type="SUPFAM" id="SSF81383">
    <property type="entry name" value="F-box domain"/>
    <property type="match status" value="1"/>
</dbReference>
<dbReference type="PROSITE" id="PS00352">
    <property type="entry name" value="CSD_1"/>
    <property type="match status" value="1"/>
</dbReference>
<dbReference type="Gene3D" id="3.80.10.10">
    <property type="entry name" value="Ribonuclease Inhibitor"/>
    <property type="match status" value="3"/>
</dbReference>
<accession>A0A8S1J6E6</accession>
<dbReference type="SUPFAM" id="SSF50249">
    <property type="entry name" value="Nucleic acid-binding proteins"/>
    <property type="match status" value="1"/>
</dbReference>
<dbReference type="OrthoDB" id="422005at2759"/>
<dbReference type="InterPro" id="IPR002059">
    <property type="entry name" value="CSP_DNA-bd"/>
</dbReference>
<dbReference type="Pfam" id="PF13516">
    <property type="entry name" value="LRR_6"/>
    <property type="match status" value="2"/>
</dbReference>
<dbReference type="Gene3D" id="2.40.50.140">
    <property type="entry name" value="Nucleic acid-binding proteins"/>
    <property type="match status" value="1"/>
</dbReference>
<reference evidence="4" key="1">
    <citation type="submission" date="2020-12" db="EMBL/GenBank/DDBJ databases">
        <authorList>
            <person name="Iha C."/>
        </authorList>
    </citation>
    <scope>NUCLEOTIDE SEQUENCE</scope>
</reference>
<evidence type="ECO:0000313" key="4">
    <source>
        <dbReference type="EMBL" id="CAD7701468.1"/>
    </source>
</evidence>
<dbReference type="PRINTS" id="PR00050">
    <property type="entry name" value="COLDSHOCK"/>
</dbReference>
<sequence length="624" mass="68412">MGKHVDRRSGEVQTWFAAKGYGFIAPDGGGPDVFVHQSAIQTQGSRSLTSGDRLEFSIVKDAEGRTKATHVDILQCAGTLEESHFLCPQGENCGRKARSQRGIGANCSCGLTNPMKPSCKALSGAWAHETSRAHRRHDKKGEAKRTKEDIQGGRSLSNWATIPMDVMWTAAHYVRNLADLGRMRLVCRHWRYAVSLSIRELSYPVPAAEIAEEFPLLFYLDLSGRQPWNHDGSQEALLSGVQSLSRLRRLQKLNFSGWPELQDQWLKALTRLTNLRDLDLSQCPEITDSGWQSLSEMTALKVLNLKGCWRLQSLRCAPLVNLLELNLQGCTNINDSSLAALTMLVHLSFLNLSSCASITGRGLRSLSSLKRLSSLRLNDLGELGDTDVEGLVSVTSLIFLQMGEWDLSDSGILALAGLPRLADLDLIGAGIMGIALSSLTTLTRLRCENCYQLDDNAPFFIGQLTSLQALSLPSCTEIGPEGVTNLVALQNLTDLNLSDLPDLDDECLEQMSVLRNLTSLDLSGTHWGGFCDFTDNGALALQAFTKLNTLRISRWAGLSDIGLSALQILTRLKDMDLSWCKGVTTDGIAYLKPLTELTSLDISWCLGLNGQRVAALLPNVKLRT</sequence>
<dbReference type="CDD" id="cd04458">
    <property type="entry name" value="CSP_CDS"/>
    <property type="match status" value="1"/>
</dbReference>
<dbReference type="GO" id="GO:0031146">
    <property type="term" value="P:SCF-dependent proteasomal ubiquitin-dependent protein catabolic process"/>
    <property type="evidence" value="ECO:0007669"/>
    <property type="project" value="TreeGrafter"/>
</dbReference>
<gene>
    <name evidence="4" type="ORF">OSTQU699_LOCUS6827</name>
</gene>
<dbReference type="Proteomes" id="UP000708148">
    <property type="component" value="Unassembled WGS sequence"/>
</dbReference>
<dbReference type="InterPro" id="IPR006553">
    <property type="entry name" value="Leu-rich_rpt_Cys-con_subtyp"/>
</dbReference>
<keyword evidence="5" id="KW-1185">Reference proteome</keyword>
<feature type="domain" description="CSD" evidence="3">
    <location>
        <begin position="7"/>
        <end position="73"/>
    </location>
</feature>
<evidence type="ECO:0000259" key="3">
    <source>
        <dbReference type="PROSITE" id="PS51857"/>
    </source>
</evidence>
<protein>
    <recommendedName>
        <fullName evidence="3">CSD domain-containing protein</fullName>
    </recommendedName>
</protein>
<dbReference type="SMART" id="SM00367">
    <property type="entry name" value="LRR_CC"/>
    <property type="match status" value="6"/>
</dbReference>
<comment type="subcellular location">
    <subcellularLocation>
        <location evidence="1">Cytoplasm</location>
        <location evidence="1">Cytoskeleton</location>
        <location evidence="1">Cilium axoneme</location>
    </subcellularLocation>
</comment>
<dbReference type="InterPro" id="IPR036047">
    <property type="entry name" value="F-box-like_dom_sf"/>
</dbReference>
<evidence type="ECO:0000256" key="1">
    <source>
        <dbReference type="ARBA" id="ARBA00004430"/>
    </source>
</evidence>
<dbReference type="InterPro" id="IPR032675">
    <property type="entry name" value="LRR_dom_sf"/>
</dbReference>
<dbReference type="EMBL" id="CAJHUC010001547">
    <property type="protein sequence ID" value="CAD7701468.1"/>
    <property type="molecule type" value="Genomic_DNA"/>
</dbReference>
<dbReference type="PANTHER" id="PTHR13318">
    <property type="entry name" value="PARTNER OF PAIRED, ISOFORM B-RELATED"/>
    <property type="match status" value="1"/>
</dbReference>
<dbReference type="PANTHER" id="PTHR13318:SF247">
    <property type="entry name" value="GH16156P"/>
    <property type="match status" value="1"/>
</dbReference>
<dbReference type="InterPro" id="IPR019844">
    <property type="entry name" value="CSD_CS"/>
</dbReference>
<dbReference type="Pfam" id="PF00313">
    <property type="entry name" value="CSD"/>
    <property type="match status" value="1"/>
</dbReference>
<dbReference type="SUPFAM" id="SSF52047">
    <property type="entry name" value="RNI-like"/>
    <property type="match status" value="2"/>
</dbReference>
<dbReference type="AlphaFoldDB" id="A0A8S1J6E6"/>
<name>A0A8S1J6E6_9CHLO</name>
<evidence type="ECO:0000256" key="2">
    <source>
        <dbReference type="SAM" id="MobiDB-lite"/>
    </source>
</evidence>
<dbReference type="GO" id="GO:0003676">
    <property type="term" value="F:nucleic acid binding"/>
    <property type="evidence" value="ECO:0007669"/>
    <property type="project" value="InterPro"/>
</dbReference>
<dbReference type="InterPro" id="IPR012340">
    <property type="entry name" value="NA-bd_OB-fold"/>
</dbReference>
<dbReference type="InterPro" id="IPR001611">
    <property type="entry name" value="Leu-rich_rpt"/>
</dbReference>
<dbReference type="InterPro" id="IPR011129">
    <property type="entry name" value="CSD"/>
</dbReference>
<organism evidence="4 5">
    <name type="scientific">Ostreobium quekettii</name>
    <dbReference type="NCBI Taxonomy" id="121088"/>
    <lineage>
        <taxon>Eukaryota</taxon>
        <taxon>Viridiplantae</taxon>
        <taxon>Chlorophyta</taxon>
        <taxon>core chlorophytes</taxon>
        <taxon>Ulvophyceae</taxon>
        <taxon>TCBD clade</taxon>
        <taxon>Bryopsidales</taxon>
        <taxon>Ostreobineae</taxon>
        <taxon>Ostreobiaceae</taxon>
        <taxon>Ostreobium</taxon>
    </lineage>
</organism>
<dbReference type="GO" id="GO:0019005">
    <property type="term" value="C:SCF ubiquitin ligase complex"/>
    <property type="evidence" value="ECO:0007669"/>
    <property type="project" value="TreeGrafter"/>
</dbReference>
<feature type="region of interest" description="Disordered" evidence="2">
    <location>
        <begin position="130"/>
        <end position="150"/>
    </location>
</feature>
<comment type="caution">
    <text evidence="4">The sequence shown here is derived from an EMBL/GenBank/DDBJ whole genome shotgun (WGS) entry which is preliminary data.</text>
</comment>
<dbReference type="GO" id="GO:0005930">
    <property type="term" value="C:axoneme"/>
    <property type="evidence" value="ECO:0007669"/>
    <property type="project" value="UniProtKB-SubCell"/>
</dbReference>
<dbReference type="PROSITE" id="PS51857">
    <property type="entry name" value="CSD_2"/>
    <property type="match status" value="1"/>
</dbReference>
<dbReference type="SMART" id="SM00357">
    <property type="entry name" value="CSP"/>
    <property type="match status" value="1"/>
</dbReference>